<evidence type="ECO:0000256" key="1">
    <source>
        <dbReference type="SAM" id="Phobius"/>
    </source>
</evidence>
<dbReference type="Proteomes" id="UP000419144">
    <property type="component" value="Unassembled WGS sequence"/>
</dbReference>
<evidence type="ECO:0000313" key="2">
    <source>
        <dbReference type="EMBL" id="GET93859.1"/>
    </source>
</evidence>
<sequence length="661" mass="75288">MLRRRGASSRPADAEGHSWKRGAWFPREASSLREFLRGLTRSGGPAALTAAFAVVLLLIVTMHLWPRRYARVLDGSNLSIPYRSKAAVYREHAVFAAPLPCGSETVAPSTAREAVPDAVHRRSRRQKALEAEIDAYLQSNGIHRERPTRVRFLILSSFVDWTLCTTLGSAALAGVSIPVTGLNDTYSHIGRFERYLEFVEHEGLHDDDIVVTLDSDVFWTGADFLPFLKKFARFSPEKESDLDVAAVRAWEDYGEKKAPLYMQRLQTEMHDSAVHAKRPLLQMSPVVYNADDLCWWGQHSDDFVKCPLAFSTLDHMIEVARNHVSSMDFSKVGSYVLACSDTLRAQVEKMFTGKQQWMVDDLLSRPNAASPYTTQAKRSRDDPFFYNATIMKKSNPTVFLNGGVHVSRVWALRSLAKALATYVATETPVAEREDRHTSQWWCDQSILGQMYVRGRLYEIEHNLLSGPPLSMRTPPVAYDSRYGPPGLIGLDRRTEMAVLAAIIERNPSLFRDSGYLERHFPGRSRWWVWNKTEVLLGVNEPQDTPLDSLQKTRGGVLVTPPLLWRSATAEDRWRGFQNEAEEDPDVVHVPFIHYASPSKHRRFAMYRNYHAWMVAARHDKRARESVKKALGEELVELWLNKERVFVNFTHMCEDPTLLTSR</sequence>
<protein>
    <submittedName>
        <fullName evidence="2">Expression-site associated gene, putative</fullName>
    </submittedName>
</protein>
<organism evidence="2 3">
    <name type="scientific">Leishmania tarentolae</name>
    <name type="common">Sauroleishmania tarentolae</name>
    <dbReference type="NCBI Taxonomy" id="5689"/>
    <lineage>
        <taxon>Eukaryota</taxon>
        <taxon>Discoba</taxon>
        <taxon>Euglenozoa</taxon>
        <taxon>Kinetoplastea</taxon>
        <taxon>Metakinetoplastina</taxon>
        <taxon>Trypanosomatida</taxon>
        <taxon>Trypanosomatidae</taxon>
        <taxon>Leishmaniinae</taxon>
        <taxon>Leishmania</taxon>
        <taxon>lizard Leishmania</taxon>
    </lineage>
</organism>
<feature type="transmembrane region" description="Helical" evidence="1">
    <location>
        <begin position="46"/>
        <end position="65"/>
    </location>
</feature>
<dbReference type="AlphaFoldDB" id="A0A640L226"/>
<dbReference type="PANTHER" id="PTHR36587:SF2">
    <property type="entry name" value="EXPRESSION SITE-ASSOCIATED GENE 3 (ESAG3)-LIKE PROTEIN"/>
    <property type="match status" value="1"/>
</dbReference>
<comment type="caution">
    <text evidence="2">The sequence shown here is derived from an EMBL/GenBank/DDBJ whole genome shotgun (WGS) entry which is preliminary data.</text>
</comment>
<dbReference type="PANTHER" id="PTHR36587">
    <property type="entry name" value="EXPRESSION SITE-ASSOCIATED GENE 3 (ESAG3)-LIKE PROTEIN"/>
    <property type="match status" value="1"/>
</dbReference>
<keyword evidence="3" id="KW-1185">Reference proteome</keyword>
<dbReference type="VEuPathDB" id="TriTrypDB:LtaPh_9904301"/>
<dbReference type="OrthoDB" id="271034at2759"/>
<accession>A0A640L226</accession>
<reference evidence="2" key="1">
    <citation type="submission" date="2019-11" db="EMBL/GenBank/DDBJ databases">
        <title>Leishmania tarentolae CDS.</title>
        <authorList>
            <person name="Goto Y."/>
            <person name="Yamagishi J."/>
        </authorList>
    </citation>
    <scope>NUCLEOTIDE SEQUENCE [LARGE SCALE GENOMIC DNA]</scope>
    <source>
        <strain evidence="2">Parrot Tar II</strain>
    </source>
</reference>
<dbReference type="EMBL" id="BLBS01000076">
    <property type="protein sequence ID" value="GET93859.1"/>
    <property type="molecule type" value="Genomic_DNA"/>
</dbReference>
<name>A0A640L226_LEITA</name>
<keyword evidence="1" id="KW-1133">Transmembrane helix</keyword>
<gene>
    <name evidence="2" type="ORF">LtaPh_9904301</name>
</gene>
<evidence type="ECO:0000313" key="3">
    <source>
        <dbReference type="Proteomes" id="UP000419144"/>
    </source>
</evidence>
<proteinExistence type="predicted"/>
<keyword evidence="1" id="KW-0812">Transmembrane</keyword>
<keyword evidence="1" id="KW-0472">Membrane</keyword>